<feature type="domain" description="Myb-like" evidence="6">
    <location>
        <begin position="86"/>
        <end position="137"/>
    </location>
</feature>
<evidence type="ECO:0000256" key="4">
    <source>
        <dbReference type="ARBA" id="ARBA00023242"/>
    </source>
</evidence>
<dbReference type="EMBL" id="JAPFFF010000016">
    <property type="protein sequence ID" value="KAK8865516.1"/>
    <property type="molecule type" value="Genomic_DNA"/>
</dbReference>
<evidence type="ECO:0000313" key="8">
    <source>
        <dbReference type="EMBL" id="KAK8865516.1"/>
    </source>
</evidence>
<dbReference type="SMART" id="SM00717">
    <property type="entry name" value="SANT"/>
    <property type="match status" value="2"/>
</dbReference>
<proteinExistence type="predicted"/>
<dbReference type="Proteomes" id="UP001470230">
    <property type="component" value="Unassembled WGS sequence"/>
</dbReference>
<feature type="domain" description="HTH myb-type" evidence="7">
    <location>
        <begin position="144"/>
        <end position="192"/>
    </location>
</feature>
<dbReference type="InterPro" id="IPR001005">
    <property type="entry name" value="SANT/Myb"/>
</dbReference>
<dbReference type="InterPro" id="IPR009057">
    <property type="entry name" value="Homeodomain-like_sf"/>
</dbReference>
<evidence type="ECO:0000256" key="2">
    <source>
        <dbReference type="ARBA" id="ARBA00023125"/>
    </source>
</evidence>
<dbReference type="CDD" id="cd00167">
    <property type="entry name" value="SANT"/>
    <property type="match status" value="2"/>
</dbReference>
<feature type="compositionally biased region" description="Basic and acidic residues" evidence="5">
    <location>
        <begin position="215"/>
        <end position="224"/>
    </location>
</feature>
<evidence type="ECO:0000256" key="5">
    <source>
        <dbReference type="SAM" id="MobiDB-lite"/>
    </source>
</evidence>
<feature type="compositionally biased region" description="Polar residues" evidence="5">
    <location>
        <begin position="59"/>
        <end position="72"/>
    </location>
</feature>
<dbReference type="InterPro" id="IPR017930">
    <property type="entry name" value="Myb_dom"/>
</dbReference>
<dbReference type="InterPro" id="IPR051575">
    <property type="entry name" value="Myb-like_DNA-bd"/>
</dbReference>
<keyword evidence="9" id="KW-1185">Reference proteome</keyword>
<dbReference type="SUPFAM" id="SSF46689">
    <property type="entry name" value="Homeodomain-like"/>
    <property type="match status" value="1"/>
</dbReference>
<evidence type="ECO:0000256" key="1">
    <source>
        <dbReference type="ARBA" id="ARBA00023015"/>
    </source>
</evidence>
<name>A0ABR2IPA4_9EUKA</name>
<feature type="domain" description="HTH myb-type" evidence="7">
    <location>
        <begin position="85"/>
        <end position="141"/>
    </location>
</feature>
<protein>
    <recommendedName>
        <fullName evidence="10">Myb-like DNA-binding domain containing protein</fullName>
    </recommendedName>
</protein>
<dbReference type="PANTHER" id="PTHR46621">
    <property type="entry name" value="SNRNA-ACTIVATING PROTEIN COMPLEX SUBUNIT 4"/>
    <property type="match status" value="1"/>
</dbReference>
<evidence type="ECO:0008006" key="10">
    <source>
        <dbReference type="Google" id="ProtNLM"/>
    </source>
</evidence>
<reference evidence="8 9" key="1">
    <citation type="submission" date="2024-04" db="EMBL/GenBank/DDBJ databases">
        <title>Tritrichomonas musculus Genome.</title>
        <authorList>
            <person name="Alves-Ferreira E."/>
            <person name="Grigg M."/>
            <person name="Lorenzi H."/>
            <person name="Galac M."/>
        </authorList>
    </citation>
    <scope>NUCLEOTIDE SEQUENCE [LARGE SCALE GENOMIC DNA]</scope>
    <source>
        <strain evidence="8 9">EAF2021</strain>
    </source>
</reference>
<evidence type="ECO:0000259" key="7">
    <source>
        <dbReference type="PROSITE" id="PS51294"/>
    </source>
</evidence>
<comment type="caution">
    <text evidence="8">The sequence shown here is derived from an EMBL/GenBank/DDBJ whole genome shotgun (WGS) entry which is preliminary data.</text>
</comment>
<evidence type="ECO:0000259" key="6">
    <source>
        <dbReference type="PROSITE" id="PS50090"/>
    </source>
</evidence>
<feature type="region of interest" description="Disordered" evidence="5">
    <location>
        <begin position="59"/>
        <end position="96"/>
    </location>
</feature>
<dbReference type="Pfam" id="PF00249">
    <property type="entry name" value="Myb_DNA-binding"/>
    <property type="match status" value="2"/>
</dbReference>
<feature type="region of interest" description="Disordered" evidence="5">
    <location>
        <begin position="203"/>
        <end position="224"/>
    </location>
</feature>
<dbReference type="PROSITE" id="PS51294">
    <property type="entry name" value="HTH_MYB"/>
    <property type="match status" value="2"/>
</dbReference>
<keyword evidence="1" id="KW-0805">Transcription regulation</keyword>
<accession>A0ABR2IPA4</accession>
<gene>
    <name evidence="8" type="ORF">M9Y10_011072</name>
</gene>
<evidence type="ECO:0000313" key="9">
    <source>
        <dbReference type="Proteomes" id="UP001470230"/>
    </source>
</evidence>
<keyword evidence="3" id="KW-0804">Transcription</keyword>
<dbReference type="PANTHER" id="PTHR46621:SF1">
    <property type="entry name" value="SNRNA-ACTIVATING PROTEIN COMPLEX SUBUNIT 4"/>
    <property type="match status" value="1"/>
</dbReference>
<dbReference type="PROSITE" id="PS50090">
    <property type="entry name" value="MYB_LIKE"/>
    <property type="match status" value="2"/>
</dbReference>
<organism evidence="8 9">
    <name type="scientific">Tritrichomonas musculus</name>
    <dbReference type="NCBI Taxonomy" id="1915356"/>
    <lineage>
        <taxon>Eukaryota</taxon>
        <taxon>Metamonada</taxon>
        <taxon>Parabasalia</taxon>
        <taxon>Tritrichomonadida</taxon>
        <taxon>Tritrichomonadidae</taxon>
        <taxon>Tritrichomonas</taxon>
    </lineage>
</organism>
<sequence>MIPIPSFIIGSSIIQSVDTKKQTNFSIPIIISTPLLNICPLSYQLLCMSNPIQNNDNNSHQKCLNTNSTNRTPKIEKKGDSLKQSPNKKSRNRFTREEDEKIKKLVNIFGTQSWILISKFMLGRSPKQIRDRYSNYLIPGLFLGEWSKEEDELLIKLFDQYGPKWSIIQNFFPNRGNNSIKNRWHNILNKKLSKENEKKLASISTDDDITNNNDSKNESNDESIKNDNVSFDINEIDILENINFEEWEN</sequence>
<feature type="domain" description="Myb-like" evidence="6">
    <location>
        <begin position="144"/>
        <end position="188"/>
    </location>
</feature>
<keyword evidence="4" id="KW-0539">Nucleus</keyword>
<evidence type="ECO:0000256" key="3">
    <source>
        <dbReference type="ARBA" id="ARBA00023163"/>
    </source>
</evidence>
<dbReference type="Gene3D" id="1.10.10.60">
    <property type="entry name" value="Homeodomain-like"/>
    <property type="match status" value="2"/>
</dbReference>
<keyword evidence="2" id="KW-0238">DNA-binding</keyword>